<evidence type="ECO:0000256" key="1">
    <source>
        <dbReference type="SAM" id="SignalP"/>
    </source>
</evidence>
<feature type="signal peptide" evidence="1">
    <location>
        <begin position="1"/>
        <end position="20"/>
    </location>
</feature>
<dbReference type="InterPro" id="IPR025316">
    <property type="entry name" value="DUF4221"/>
</dbReference>
<gene>
    <name evidence="2" type="ORF">NU887_05735</name>
</gene>
<accession>A0A9X2P2R7</accession>
<proteinExistence type="predicted"/>
<dbReference type="EMBL" id="JANSUY010000002">
    <property type="protein sequence ID" value="MCR9014528.1"/>
    <property type="molecule type" value="Genomic_DNA"/>
</dbReference>
<feature type="chain" id="PRO_5040913628" evidence="1">
    <location>
        <begin position="21"/>
        <end position="377"/>
    </location>
</feature>
<comment type="caution">
    <text evidence="2">The sequence shown here is derived from an EMBL/GenBank/DDBJ whole genome shotgun (WGS) entry which is preliminary data.</text>
</comment>
<name>A0A9X2P2R7_9BACT</name>
<organism evidence="2 3">
    <name type="scientific">Aquiflexum gelatinilyticum</name>
    <dbReference type="NCBI Taxonomy" id="2961943"/>
    <lineage>
        <taxon>Bacteria</taxon>
        <taxon>Pseudomonadati</taxon>
        <taxon>Bacteroidota</taxon>
        <taxon>Cytophagia</taxon>
        <taxon>Cytophagales</taxon>
        <taxon>Cyclobacteriaceae</taxon>
        <taxon>Aquiflexum</taxon>
    </lineage>
</organism>
<dbReference type="Pfam" id="PF13970">
    <property type="entry name" value="DUF4221"/>
    <property type="match status" value="1"/>
</dbReference>
<protein>
    <submittedName>
        <fullName evidence="2">DUF4221 domain-containing protein</fullName>
    </submittedName>
</protein>
<keyword evidence="3" id="KW-1185">Reference proteome</keyword>
<dbReference type="RefSeq" id="WP_258422404.1">
    <property type="nucleotide sequence ID" value="NZ_JANSUY010000002.1"/>
</dbReference>
<dbReference type="AlphaFoldDB" id="A0A9X2P2R7"/>
<dbReference type="PROSITE" id="PS51257">
    <property type="entry name" value="PROKAR_LIPOPROTEIN"/>
    <property type="match status" value="1"/>
</dbReference>
<keyword evidence="1" id="KW-0732">Signal</keyword>
<evidence type="ECO:0000313" key="2">
    <source>
        <dbReference type="EMBL" id="MCR9014528.1"/>
    </source>
</evidence>
<sequence>MNKLFLLVAILILISCSKNNNENSTGAIGEINLEIDTVLVDSKGEVLMAGTFLGVFDLSEDKKYLYNFDGSSHQIEVIDLDKLVLDRKIQLEKEGPNGIENPNGLLDLGEGRFLFSNFNSWTVVNQDAQKISMFNYEKEKLSGDSLFGKEDLNPHYLFVEGKKEFYTIIDQIDQNSTTIGLVNLDTKTLKRIEIPQLEKLKDFRVLMTMSGSIASNKPVVSMYSWNDKILIGNNAINQFIIFDPKLESVNVKTFESKLTPNQKTPNEKVEVGSIEELIAAGKKLNEQIDFKNLNWDSDSQRFYRLSSISLPKPEGETINKADVFLTVFDKELNMIGEMKLDGFTKPPVTSFFKDGAIWIHQNLNDELGFIRIKVLEN</sequence>
<reference evidence="2" key="1">
    <citation type="submission" date="2022-08" db="EMBL/GenBank/DDBJ databases">
        <authorList>
            <person name="Zhang D."/>
        </authorList>
    </citation>
    <scope>NUCLEOTIDE SEQUENCE</scope>
    <source>
        <strain evidence="2">XJ19-11</strain>
    </source>
</reference>
<evidence type="ECO:0000313" key="3">
    <source>
        <dbReference type="Proteomes" id="UP001142175"/>
    </source>
</evidence>
<dbReference type="Proteomes" id="UP001142175">
    <property type="component" value="Unassembled WGS sequence"/>
</dbReference>